<dbReference type="InterPro" id="IPR000620">
    <property type="entry name" value="EamA_dom"/>
</dbReference>
<dbReference type="PANTHER" id="PTHR32322">
    <property type="entry name" value="INNER MEMBRANE TRANSPORTER"/>
    <property type="match status" value="1"/>
</dbReference>
<keyword evidence="3 7" id="KW-0812">Transmembrane</keyword>
<feature type="transmembrane region" description="Helical" evidence="7">
    <location>
        <begin position="166"/>
        <end position="185"/>
    </location>
</feature>
<dbReference type="Proteomes" id="UP000192674">
    <property type="component" value="Unassembled WGS sequence"/>
</dbReference>
<feature type="transmembrane region" description="Helical" evidence="7">
    <location>
        <begin position="197"/>
        <end position="218"/>
    </location>
</feature>
<evidence type="ECO:0000259" key="8">
    <source>
        <dbReference type="Pfam" id="PF00892"/>
    </source>
</evidence>
<evidence type="ECO:0000313" key="10">
    <source>
        <dbReference type="Proteomes" id="UP000192674"/>
    </source>
</evidence>
<feature type="transmembrane region" description="Helical" evidence="7">
    <location>
        <begin position="283"/>
        <end position="300"/>
    </location>
</feature>
<dbReference type="AlphaFoldDB" id="A0A1W2FR11"/>
<keyword evidence="4 7" id="KW-1133">Transmembrane helix</keyword>
<organism evidence="9 10">
    <name type="scientific">Kibdelosporangium aridum</name>
    <dbReference type="NCBI Taxonomy" id="2030"/>
    <lineage>
        <taxon>Bacteria</taxon>
        <taxon>Bacillati</taxon>
        <taxon>Actinomycetota</taxon>
        <taxon>Actinomycetes</taxon>
        <taxon>Pseudonocardiales</taxon>
        <taxon>Pseudonocardiaceae</taxon>
        <taxon>Kibdelosporangium</taxon>
    </lineage>
</organism>
<evidence type="ECO:0000256" key="5">
    <source>
        <dbReference type="ARBA" id="ARBA00023136"/>
    </source>
</evidence>
<feature type="transmembrane region" description="Helical" evidence="7">
    <location>
        <begin position="48"/>
        <end position="68"/>
    </location>
</feature>
<keyword evidence="10" id="KW-1185">Reference proteome</keyword>
<evidence type="ECO:0000256" key="2">
    <source>
        <dbReference type="ARBA" id="ARBA00007362"/>
    </source>
</evidence>
<feature type="transmembrane region" description="Helical" evidence="7">
    <location>
        <begin position="224"/>
        <end position="245"/>
    </location>
</feature>
<dbReference type="EMBL" id="FWXV01000010">
    <property type="protein sequence ID" value="SMD24350.1"/>
    <property type="molecule type" value="Genomic_DNA"/>
</dbReference>
<dbReference type="PANTHER" id="PTHR32322:SF9">
    <property type="entry name" value="AMINO-ACID METABOLITE EFFLUX PUMP-RELATED"/>
    <property type="match status" value="1"/>
</dbReference>
<gene>
    <name evidence="9" type="ORF">SAMN05661093_08451</name>
</gene>
<feature type="transmembrane region" description="Helical" evidence="7">
    <location>
        <begin position="140"/>
        <end position="160"/>
    </location>
</feature>
<protein>
    <submittedName>
        <fullName evidence="9">Permease of the drug/metabolite transporter (DMT) superfamily</fullName>
    </submittedName>
</protein>
<dbReference type="SUPFAM" id="SSF103481">
    <property type="entry name" value="Multidrug resistance efflux transporter EmrE"/>
    <property type="match status" value="2"/>
</dbReference>
<feature type="transmembrane region" description="Helical" evidence="7">
    <location>
        <begin position="80"/>
        <end position="100"/>
    </location>
</feature>
<dbReference type="GO" id="GO:0016020">
    <property type="term" value="C:membrane"/>
    <property type="evidence" value="ECO:0007669"/>
    <property type="project" value="UniProtKB-SubCell"/>
</dbReference>
<feature type="transmembrane region" description="Helical" evidence="7">
    <location>
        <begin position="257"/>
        <end position="277"/>
    </location>
</feature>
<name>A0A1W2FR11_KIBAR</name>
<evidence type="ECO:0000256" key="1">
    <source>
        <dbReference type="ARBA" id="ARBA00004141"/>
    </source>
</evidence>
<evidence type="ECO:0000256" key="7">
    <source>
        <dbReference type="SAM" id="Phobius"/>
    </source>
</evidence>
<evidence type="ECO:0000256" key="6">
    <source>
        <dbReference type="SAM" id="MobiDB-lite"/>
    </source>
</evidence>
<accession>A0A1W2FR11</accession>
<feature type="transmembrane region" description="Helical" evidence="7">
    <location>
        <begin position="20"/>
        <end position="42"/>
    </location>
</feature>
<feature type="region of interest" description="Disordered" evidence="6">
    <location>
        <begin position="306"/>
        <end position="350"/>
    </location>
</feature>
<feature type="compositionally biased region" description="Low complexity" evidence="6">
    <location>
        <begin position="309"/>
        <end position="321"/>
    </location>
</feature>
<keyword evidence="5 7" id="KW-0472">Membrane</keyword>
<dbReference type="InterPro" id="IPR050638">
    <property type="entry name" value="AA-Vitamin_Transporters"/>
</dbReference>
<comment type="subcellular location">
    <subcellularLocation>
        <location evidence="1">Membrane</location>
        <topology evidence="1">Multi-pass membrane protein</topology>
    </subcellularLocation>
</comment>
<sequence length="350" mass="36638">MSELRIRARQRGWRSGEATWVPAFVVLSMIWGSTFFLIKIAVNAGVSPMWVGLWRCVFGAIALWLMVLVTRQRLPRDPKVWGHGAVVALLLNAVPFPLFAFGETKVSSVLAGVWNATVPLATLVFVLLLLPEERPTPRRLVGMAIGFVGVLVVLGIWNGVDTGPLVGTLACLGATTCYGAAFVYSRRFMSARPESSLVLAAVQVACGTVELGLVTPVVAGGPGWPGFGAMAALLVLGALGTGVAYQLNFVVIRAAGSTVASTVTYITPLFSTALGAVFLAEPVGLNTVAGAALIIFGVLMSRSGPAVDQGPGARQQPGGQQDLDPVADQERQQPALDRGGQVHAGRGSEP</sequence>
<dbReference type="InterPro" id="IPR037185">
    <property type="entry name" value="EmrE-like"/>
</dbReference>
<evidence type="ECO:0000256" key="4">
    <source>
        <dbReference type="ARBA" id="ARBA00022989"/>
    </source>
</evidence>
<feature type="domain" description="EamA" evidence="8">
    <location>
        <begin position="20"/>
        <end position="154"/>
    </location>
</feature>
<feature type="domain" description="EamA" evidence="8">
    <location>
        <begin position="167"/>
        <end position="301"/>
    </location>
</feature>
<reference evidence="9 10" key="1">
    <citation type="submission" date="2017-04" db="EMBL/GenBank/DDBJ databases">
        <authorList>
            <person name="Afonso C.L."/>
            <person name="Miller P.J."/>
            <person name="Scott M.A."/>
            <person name="Spackman E."/>
            <person name="Goraichik I."/>
            <person name="Dimitrov K.M."/>
            <person name="Suarez D.L."/>
            <person name="Swayne D.E."/>
        </authorList>
    </citation>
    <scope>NUCLEOTIDE SEQUENCE [LARGE SCALE GENOMIC DNA]</scope>
    <source>
        <strain evidence="9 10">DSM 43828</strain>
    </source>
</reference>
<evidence type="ECO:0000313" key="9">
    <source>
        <dbReference type="EMBL" id="SMD24350.1"/>
    </source>
</evidence>
<evidence type="ECO:0000256" key="3">
    <source>
        <dbReference type="ARBA" id="ARBA00022692"/>
    </source>
</evidence>
<proteinExistence type="inferred from homology"/>
<feature type="transmembrane region" description="Helical" evidence="7">
    <location>
        <begin position="106"/>
        <end position="128"/>
    </location>
</feature>
<dbReference type="Pfam" id="PF00892">
    <property type="entry name" value="EamA"/>
    <property type="match status" value="2"/>
</dbReference>
<comment type="similarity">
    <text evidence="2">Belongs to the EamA transporter family.</text>
</comment>